<dbReference type="PANTHER" id="PTHR24182">
    <property type="entry name" value="ANKYRIN REPEAT AND SOCS BOX CONTAINING 4"/>
    <property type="match status" value="1"/>
</dbReference>
<dbReference type="PROSITE" id="PS50297">
    <property type="entry name" value="ANK_REP_REGION"/>
    <property type="match status" value="3"/>
</dbReference>
<proteinExistence type="predicted"/>
<dbReference type="PRINTS" id="PR01415">
    <property type="entry name" value="ANKYRIN"/>
</dbReference>
<dbReference type="VEuPathDB" id="TrichDB:TVAG_456630"/>
<dbReference type="EMBL" id="DS113186">
    <property type="protein sequence ID" value="EAY22028.1"/>
    <property type="molecule type" value="Genomic_DNA"/>
</dbReference>
<evidence type="ECO:0000256" key="1">
    <source>
        <dbReference type="PROSITE-ProRule" id="PRU00023"/>
    </source>
</evidence>
<dbReference type="PANTHER" id="PTHR24182:SF13">
    <property type="entry name" value="LD18443P"/>
    <property type="match status" value="1"/>
</dbReference>
<dbReference type="Pfam" id="PF11929">
    <property type="entry name" value="DUF3447"/>
    <property type="match status" value="1"/>
</dbReference>
<dbReference type="SUPFAM" id="SSF140860">
    <property type="entry name" value="Pseudo ankyrin repeat-like"/>
    <property type="match status" value="1"/>
</dbReference>
<dbReference type="RefSeq" id="XP_001583014.1">
    <property type="nucleotide sequence ID" value="XM_001582964.1"/>
</dbReference>
<reference evidence="3" key="2">
    <citation type="journal article" date="2007" name="Science">
        <title>Draft genome sequence of the sexually transmitted pathogen Trichomonas vaginalis.</title>
        <authorList>
            <person name="Carlton J.M."/>
            <person name="Hirt R.P."/>
            <person name="Silva J.C."/>
            <person name="Delcher A.L."/>
            <person name="Schatz M."/>
            <person name="Zhao Q."/>
            <person name="Wortman J.R."/>
            <person name="Bidwell S.L."/>
            <person name="Alsmark U.C.M."/>
            <person name="Besteiro S."/>
            <person name="Sicheritz-Ponten T."/>
            <person name="Noel C.J."/>
            <person name="Dacks J.B."/>
            <person name="Foster P.G."/>
            <person name="Simillion C."/>
            <person name="Van de Peer Y."/>
            <person name="Miranda-Saavedra D."/>
            <person name="Barton G.J."/>
            <person name="Westrop G.D."/>
            <person name="Mueller S."/>
            <person name="Dessi D."/>
            <person name="Fiori P.L."/>
            <person name="Ren Q."/>
            <person name="Paulsen I."/>
            <person name="Zhang H."/>
            <person name="Bastida-Corcuera F.D."/>
            <person name="Simoes-Barbosa A."/>
            <person name="Brown M.T."/>
            <person name="Hayes R.D."/>
            <person name="Mukherjee M."/>
            <person name="Okumura C.Y."/>
            <person name="Schneider R."/>
            <person name="Smith A.J."/>
            <person name="Vanacova S."/>
            <person name="Villalvazo M."/>
            <person name="Haas B.J."/>
            <person name="Pertea M."/>
            <person name="Feldblyum T.V."/>
            <person name="Utterback T.R."/>
            <person name="Shu C.L."/>
            <person name="Osoegawa K."/>
            <person name="de Jong P.J."/>
            <person name="Hrdy I."/>
            <person name="Horvathova L."/>
            <person name="Zubacova Z."/>
            <person name="Dolezal P."/>
            <person name="Malik S.B."/>
            <person name="Logsdon J.M. Jr."/>
            <person name="Henze K."/>
            <person name="Gupta A."/>
            <person name="Wang C.C."/>
            <person name="Dunne R.L."/>
            <person name="Upcroft J.A."/>
            <person name="Upcroft P."/>
            <person name="White O."/>
            <person name="Salzberg S.L."/>
            <person name="Tang P."/>
            <person name="Chiu C.-H."/>
            <person name="Lee Y.-S."/>
            <person name="Embley T.M."/>
            <person name="Coombs G.H."/>
            <person name="Mottram J.C."/>
            <person name="Tachezy J."/>
            <person name="Fraser-Liggett C.M."/>
            <person name="Johnson P.J."/>
        </authorList>
    </citation>
    <scope>NUCLEOTIDE SEQUENCE [LARGE SCALE GENOMIC DNA]</scope>
    <source>
        <strain evidence="3">G3</strain>
    </source>
</reference>
<accession>A2DBY7</accession>
<keyword evidence="4" id="KW-1185">Reference proteome</keyword>
<dbReference type="Pfam" id="PF13857">
    <property type="entry name" value="Ank_5"/>
    <property type="match status" value="1"/>
</dbReference>
<dbReference type="InterPro" id="IPR020683">
    <property type="entry name" value="DUF3447"/>
</dbReference>
<feature type="domain" description="DUF3447" evidence="2">
    <location>
        <begin position="194"/>
        <end position="268"/>
    </location>
</feature>
<dbReference type="KEGG" id="tva:5467581"/>
<gene>
    <name evidence="3" type="ORF">TVAG_456630</name>
</gene>
<evidence type="ECO:0000313" key="3">
    <source>
        <dbReference type="EMBL" id="EAY22028.1"/>
    </source>
</evidence>
<dbReference type="Proteomes" id="UP000001542">
    <property type="component" value="Unassembled WGS sequence"/>
</dbReference>
<keyword evidence="1" id="KW-0040">ANK repeat</keyword>
<dbReference type="SUPFAM" id="SSF48403">
    <property type="entry name" value="Ankyrin repeat"/>
    <property type="match status" value="1"/>
</dbReference>
<evidence type="ECO:0000259" key="2">
    <source>
        <dbReference type="Pfam" id="PF11929"/>
    </source>
</evidence>
<dbReference type="STRING" id="5722.A2DBY7"/>
<name>A2DBY7_TRIV3</name>
<dbReference type="AlphaFoldDB" id="A2DBY7"/>
<protein>
    <submittedName>
        <fullName evidence="3">Ankyrin repeat protein, putative</fullName>
    </submittedName>
</protein>
<dbReference type="eggNOG" id="KOG4177">
    <property type="taxonomic scope" value="Eukaryota"/>
</dbReference>
<dbReference type="InterPro" id="IPR002110">
    <property type="entry name" value="Ankyrin_rpt"/>
</dbReference>
<sequence length="468" mass="53834">MKKIVYDELMELNKGYINTFNALYNLKTFEENEIDKIYQDIKLNLIETKILFPDQILEAIGVASKFNNKYLKSYWAIFKKLFEEYRPNKFRSENSIINYFVYKEYGHFINKRDLDLFNVFEKQNISLDVHESNTIFRAIMDDNKILFISFIESEGFNDKMQLSSMFYPDKLLSLLELCCYHGAVNCFKLLRTKFKSTITQRCLHYSFLGGNPDIMNECMKEQNPDKICMRYAIISHNIDFVSFLMNEHNIEIDLDDCLTFKNLHALFVNFDQKDDINTFFLYSSTFNIPSLCEYLLLQGADVNTRNDEGLTALHFAARENCPETTQFLILHNADINVTAKLMQLTALDIAVMYNYVRAVEVLLLNGANANAKAYDGSSMLHMAAGHGSKETAELLISHGAEINAKDNNGATPLHIAAQYNFKDMAELLVSHGAVINAKDYKNMTPFYNAIYGNCIETTEYLKSLGAKI</sequence>
<feature type="repeat" description="ANK" evidence="1">
    <location>
        <begin position="375"/>
        <end position="407"/>
    </location>
</feature>
<dbReference type="Pfam" id="PF12796">
    <property type="entry name" value="Ank_2"/>
    <property type="match status" value="1"/>
</dbReference>
<dbReference type="PROSITE" id="PS50088">
    <property type="entry name" value="ANK_REPEAT"/>
    <property type="match status" value="4"/>
</dbReference>
<dbReference type="InParanoid" id="A2DBY7"/>
<reference evidence="3" key="1">
    <citation type="submission" date="2006-10" db="EMBL/GenBank/DDBJ databases">
        <authorList>
            <person name="Amadeo P."/>
            <person name="Zhao Q."/>
            <person name="Wortman J."/>
            <person name="Fraser-Liggett C."/>
            <person name="Carlton J."/>
        </authorList>
    </citation>
    <scope>NUCLEOTIDE SEQUENCE</scope>
    <source>
        <strain evidence="3">G3</strain>
    </source>
</reference>
<feature type="repeat" description="ANK" evidence="1">
    <location>
        <begin position="308"/>
        <end position="340"/>
    </location>
</feature>
<feature type="repeat" description="ANK" evidence="1">
    <location>
        <begin position="408"/>
        <end position="440"/>
    </location>
</feature>
<dbReference type="SMART" id="SM00248">
    <property type="entry name" value="ANK"/>
    <property type="match status" value="7"/>
</dbReference>
<feature type="repeat" description="ANK" evidence="1">
    <location>
        <begin position="342"/>
        <end position="374"/>
    </location>
</feature>
<dbReference type="VEuPathDB" id="TrichDB:TVAGG3_0264200"/>
<evidence type="ECO:0000313" key="4">
    <source>
        <dbReference type="Proteomes" id="UP000001542"/>
    </source>
</evidence>
<dbReference type="InterPro" id="IPR036770">
    <property type="entry name" value="Ankyrin_rpt-contain_sf"/>
</dbReference>
<dbReference type="Gene3D" id="1.25.40.20">
    <property type="entry name" value="Ankyrin repeat-containing domain"/>
    <property type="match status" value="1"/>
</dbReference>
<organism evidence="3 4">
    <name type="scientific">Trichomonas vaginalis (strain ATCC PRA-98 / G3)</name>
    <dbReference type="NCBI Taxonomy" id="412133"/>
    <lineage>
        <taxon>Eukaryota</taxon>
        <taxon>Metamonada</taxon>
        <taxon>Parabasalia</taxon>
        <taxon>Trichomonadida</taxon>
        <taxon>Trichomonadidae</taxon>
        <taxon>Trichomonas</taxon>
    </lineage>
</organism>
<dbReference type="SMR" id="A2DBY7"/>